<feature type="compositionally biased region" description="Polar residues" evidence="1">
    <location>
        <begin position="27"/>
        <end position="36"/>
    </location>
</feature>
<feature type="compositionally biased region" description="Basic and acidic residues" evidence="1">
    <location>
        <begin position="1"/>
        <end position="19"/>
    </location>
</feature>
<dbReference type="AlphaFoldDB" id="A0A1I1JYN8"/>
<dbReference type="InterPro" id="IPR058742">
    <property type="entry name" value="DUF7989"/>
</dbReference>
<evidence type="ECO:0000313" key="2">
    <source>
        <dbReference type="EMBL" id="SFC53809.1"/>
    </source>
</evidence>
<dbReference type="RefSeq" id="WP_089789292.1">
    <property type="nucleotide sequence ID" value="NZ_FOKW01000010.1"/>
</dbReference>
<reference evidence="3" key="1">
    <citation type="submission" date="2016-10" db="EMBL/GenBank/DDBJ databases">
        <authorList>
            <person name="Varghese N."/>
            <person name="Submissions S."/>
        </authorList>
    </citation>
    <scope>NUCLEOTIDE SEQUENCE [LARGE SCALE GENOMIC DNA]</scope>
    <source>
        <strain evidence="3">DSM 13078</strain>
    </source>
</reference>
<organism evidence="2 3">
    <name type="scientific">Natronobacterium haloterrestre</name>
    <name type="common">Halobiforma haloterrestris</name>
    <dbReference type="NCBI Taxonomy" id="148448"/>
    <lineage>
        <taxon>Archaea</taxon>
        <taxon>Methanobacteriati</taxon>
        <taxon>Methanobacteriota</taxon>
        <taxon>Stenosarchaea group</taxon>
        <taxon>Halobacteria</taxon>
        <taxon>Halobacteriales</taxon>
        <taxon>Natrialbaceae</taxon>
        <taxon>Natronobacterium</taxon>
    </lineage>
</organism>
<evidence type="ECO:0000256" key="1">
    <source>
        <dbReference type="SAM" id="MobiDB-lite"/>
    </source>
</evidence>
<gene>
    <name evidence="2" type="ORF">SAMN05444422_1104</name>
</gene>
<keyword evidence="3" id="KW-1185">Reference proteome</keyword>
<proteinExistence type="predicted"/>
<dbReference type="Proteomes" id="UP000199161">
    <property type="component" value="Unassembled WGS sequence"/>
</dbReference>
<accession>A0A1I1JYN8</accession>
<protein>
    <submittedName>
        <fullName evidence="2">Uncharacterized protein</fullName>
    </submittedName>
</protein>
<dbReference type="Pfam" id="PF25951">
    <property type="entry name" value="DUF7989"/>
    <property type="match status" value="1"/>
</dbReference>
<dbReference type="OrthoDB" id="306312at2157"/>
<feature type="region of interest" description="Disordered" evidence="1">
    <location>
        <begin position="1"/>
        <end position="116"/>
    </location>
</feature>
<feature type="compositionally biased region" description="Basic and acidic residues" evidence="1">
    <location>
        <begin position="64"/>
        <end position="108"/>
    </location>
</feature>
<name>A0A1I1JYN8_NATHA</name>
<sequence length="116" mass="12799">MSEHDSDRSNATRNRDRNTNDTMAGVSHTNPYTGETTGHLFSRGPIVATDGGEPAATDPNGNGKRTDAEPTSKTMKDVEHTPPHDADDANDVFERGGEHEHEHEHEYEYPDVEAEE</sequence>
<evidence type="ECO:0000313" key="3">
    <source>
        <dbReference type="Proteomes" id="UP000199161"/>
    </source>
</evidence>
<dbReference type="EMBL" id="FOKW01000010">
    <property type="protein sequence ID" value="SFC53809.1"/>
    <property type="molecule type" value="Genomic_DNA"/>
</dbReference>